<dbReference type="EnsemblPlants" id="OBART12G11850.1">
    <property type="protein sequence ID" value="OBART12G11850.1"/>
    <property type="gene ID" value="OBART12G11850"/>
</dbReference>
<dbReference type="Proteomes" id="UP000026960">
    <property type="component" value="Chromosome 12"/>
</dbReference>
<name>A0A0D3HUE7_9ORYZ</name>
<dbReference type="AlphaFoldDB" id="A0A0D3HUE7"/>
<sequence>MAEDGVEEARRGTGWYLGIKPWYQGIKPDTCGVSEGTVKNRRRREGGRAAMAEDGVEARRAREREKSQGGAEEEVDGHTCCRSTRAAGVHPGGAKAAGRSGDDGDAEAEGEDEGSSRFCPPRGDDSPAHTRPTRAVSQSGAARGGELEGDPAEGWPTSPTQCRRRRPPRPPEMTTTTPSSWPASSPLGLLQREGRGRGRAAVLCDLEEERIRMILRRGVR</sequence>
<feature type="compositionally biased region" description="Low complexity" evidence="1">
    <location>
        <begin position="172"/>
        <end position="191"/>
    </location>
</feature>
<keyword evidence="3" id="KW-1185">Reference proteome</keyword>
<feature type="compositionally biased region" description="Acidic residues" evidence="1">
    <location>
        <begin position="103"/>
        <end position="113"/>
    </location>
</feature>
<dbReference type="Gramene" id="OBART12G11850.1">
    <property type="protein sequence ID" value="OBART12G11850.1"/>
    <property type="gene ID" value="OBART12G11850"/>
</dbReference>
<feature type="compositionally biased region" description="Basic and acidic residues" evidence="1">
    <location>
        <begin position="56"/>
        <end position="67"/>
    </location>
</feature>
<evidence type="ECO:0000313" key="3">
    <source>
        <dbReference type="Proteomes" id="UP000026960"/>
    </source>
</evidence>
<organism evidence="2">
    <name type="scientific">Oryza barthii</name>
    <dbReference type="NCBI Taxonomy" id="65489"/>
    <lineage>
        <taxon>Eukaryota</taxon>
        <taxon>Viridiplantae</taxon>
        <taxon>Streptophyta</taxon>
        <taxon>Embryophyta</taxon>
        <taxon>Tracheophyta</taxon>
        <taxon>Spermatophyta</taxon>
        <taxon>Magnoliopsida</taxon>
        <taxon>Liliopsida</taxon>
        <taxon>Poales</taxon>
        <taxon>Poaceae</taxon>
        <taxon>BOP clade</taxon>
        <taxon>Oryzoideae</taxon>
        <taxon>Oryzeae</taxon>
        <taxon>Oryzinae</taxon>
        <taxon>Oryza</taxon>
    </lineage>
</organism>
<reference evidence="2" key="2">
    <citation type="submission" date="2015-03" db="UniProtKB">
        <authorList>
            <consortium name="EnsemblPlants"/>
        </authorList>
    </citation>
    <scope>IDENTIFICATION</scope>
</reference>
<dbReference type="PaxDb" id="65489-OBART12G11850.1"/>
<dbReference type="HOGENOM" id="CLU_119252_0_0_1"/>
<evidence type="ECO:0000313" key="2">
    <source>
        <dbReference type="EnsemblPlants" id="OBART12G11850.1"/>
    </source>
</evidence>
<accession>A0A0D3HUE7</accession>
<reference evidence="2" key="1">
    <citation type="journal article" date="2009" name="Rice">
        <title>De Novo Next Generation Sequencing of Plant Genomes.</title>
        <authorList>
            <person name="Rounsley S."/>
            <person name="Marri P.R."/>
            <person name="Yu Y."/>
            <person name="He R."/>
            <person name="Sisneros N."/>
            <person name="Goicoechea J.L."/>
            <person name="Lee S.J."/>
            <person name="Angelova A."/>
            <person name="Kudrna D."/>
            <person name="Luo M."/>
            <person name="Affourtit J."/>
            <person name="Desany B."/>
            <person name="Knight J."/>
            <person name="Niazi F."/>
            <person name="Egholm M."/>
            <person name="Wing R.A."/>
        </authorList>
    </citation>
    <scope>NUCLEOTIDE SEQUENCE [LARGE SCALE GENOMIC DNA]</scope>
    <source>
        <strain evidence="2">cv. IRGC 105608</strain>
    </source>
</reference>
<feature type="region of interest" description="Disordered" evidence="1">
    <location>
        <begin position="32"/>
        <end position="197"/>
    </location>
</feature>
<protein>
    <submittedName>
        <fullName evidence="2">Uncharacterized protein</fullName>
    </submittedName>
</protein>
<proteinExistence type="predicted"/>
<evidence type="ECO:0000256" key="1">
    <source>
        <dbReference type="SAM" id="MobiDB-lite"/>
    </source>
</evidence>